<dbReference type="PANTHER" id="PTHR45659:SF4">
    <property type="entry name" value="HOMEOBOX PROTEIN ABDOMINAL-A"/>
    <property type="match status" value="1"/>
</dbReference>
<keyword evidence="2" id="KW-0217">Developmental protein</keyword>
<evidence type="ECO:0000313" key="12">
    <source>
        <dbReference type="EMBL" id="CAF3498599.1"/>
    </source>
</evidence>
<keyword evidence="4 6" id="KW-0371">Homeobox</keyword>
<dbReference type="PROSITE" id="PS50071">
    <property type="entry name" value="HOMEOBOX_2"/>
    <property type="match status" value="1"/>
</dbReference>
<dbReference type="EMBL" id="CAJNOU010002687">
    <property type="protein sequence ID" value="CAF1341531.1"/>
    <property type="molecule type" value="Genomic_DNA"/>
</dbReference>
<evidence type="ECO:0000256" key="7">
    <source>
        <dbReference type="RuleBase" id="RU000682"/>
    </source>
</evidence>
<dbReference type="GO" id="GO:0009952">
    <property type="term" value="P:anterior/posterior pattern specification"/>
    <property type="evidence" value="ECO:0007669"/>
    <property type="project" value="TreeGrafter"/>
</dbReference>
<dbReference type="Pfam" id="PF00046">
    <property type="entry name" value="Homeodomain"/>
    <property type="match status" value="1"/>
</dbReference>
<evidence type="ECO:0000256" key="8">
    <source>
        <dbReference type="SAM" id="MobiDB-lite"/>
    </source>
</evidence>
<evidence type="ECO:0000256" key="3">
    <source>
        <dbReference type="ARBA" id="ARBA00023125"/>
    </source>
</evidence>
<dbReference type="InterPro" id="IPR050296">
    <property type="entry name" value="Antp_homeobox"/>
</dbReference>
<comment type="caution">
    <text evidence="12">The sequence shown here is derived from an EMBL/GenBank/DDBJ whole genome shotgun (WGS) entry which is preliminary data.</text>
</comment>
<gene>
    <name evidence="13" type="ORF">FNK824_LOCUS15233</name>
    <name evidence="12" type="ORF">OTI717_LOCUS1572</name>
    <name evidence="10" type="ORF">RFH988_LOCUS1768</name>
    <name evidence="11" type="ORF">SEV965_LOCUS28370</name>
</gene>
<reference evidence="12" key="1">
    <citation type="submission" date="2021-02" db="EMBL/GenBank/DDBJ databases">
        <authorList>
            <person name="Nowell W R."/>
        </authorList>
    </citation>
    <scope>NUCLEOTIDE SEQUENCE</scope>
</reference>
<name>A0A818H053_9BILA</name>
<evidence type="ECO:0000256" key="4">
    <source>
        <dbReference type="ARBA" id="ARBA00023155"/>
    </source>
</evidence>
<proteinExistence type="predicted"/>
<dbReference type="GO" id="GO:0005634">
    <property type="term" value="C:nucleus"/>
    <property type="evidence" value="ECO:0007669"/>
    <property type="project" value="UniProtKB-SubCell"/>
</dbReference>
<dbReference type="Proteomes" id="UP000663823">
    <property type="component" value="Unassembled WGS sequence"/>
</dbReference>
<dbReference type="EMBL" id="CAJNOO010000034">
    <property type="protein sequence ID" value="CAF0759739.1"/>
    <property type="molecule type" value="Genomic_DNA"/>
</dbReference>
<dbReference type="CDD" id="cd00086">
    <property type="entry name" value="homeodomain"/>
    <property type="match status" value="1"/>
</dbReference>
<dbReference type="GO" id="GO:0000978">
    <property type="term" value="F:RNA polymerase II cis-regulatory region sequence-specific DNA binding"/>
    <property type="evidence" value="ECO:0007669"/>
    <property type="project" value="TreeGrafter"/>
</dbReference>
<dbReference type="InterPro" id="IPR017970">
    <property type="entry name" value="Homeobox_CS"/>
</dbReference>
<accession>A0A818H053</accession>
<dbReference type="InterPro" id="IPR001356">
    <property type="entry name" value="HD"/>
</dbReference>
<feature type="domain" description="Homeobox" evidence="9">
    <location>
        <begin position="152"/>
        <end position="212"/>
    </location>
</feature>
<evidence type="ECO:0000313" key="14">
    <source>
        <dbReference type="Proteomes" id="UP000663823"/>
    </source>
</evidence>
<dbReference type="Gene3D" id="1.10.10.60">
    <property type="entry name" value="Homeodomain-like"/>
    <property type="match status" value="1"/>
</dbReference>
<evidence type="ECO:0000259" key="9">
    <source>
        <dbReference type="PROSITE" id="PS50071"/>
    </source>
</evidence>
<evidence type="ECO:0000256" key="5">
    <source>
        <dbReference type="ARBA" id="ARBA00023242"/>
    </source>
</evidence>
<dbReference type="AlphaFoldDB" id="A0A818H053"/>
<dbReference type="EMBL" id="CAJOBE010002186">
    <property type="protein sequence ID" value="CAF3805083.1"/>
    <property type="molecule type" value="Genomic_DNA"/>
</dbReference>
<feature type="compositionally biased region" description="Polar residues" evidence="8">
    <location>
        <begin position="215"/>
        <end position="224"/>
    </location>
</feature>
<feature type="region of interest" description="Disordered" evidence="8">
    <location>
        <begin position="212"/>
        <end position="232"/>
    </location>
</feature>
<dbReference type="GO" id="GO:0000981">
    <property type="term" value="F:DNA-binding transcription factor activity, RNA polymerase II-specific"/>
    <property type="evidence" value="ECO:0007669"/>
    <property type="project" value="InterPro"/>
</dbReference>
<dbReference type="Proteomes" id="UP000663882">
    <property type="component" value="Unassembled WGS sequence"/>
</dbReference>
<organism evidence="12 14">
    <name type="scientific">Rotaria sordida</name>
    <dbReference type="NCBI Taxonomy" id="392033"/>
    <lineage>
        <taxon>Eukaryota</taxon>
        <taxon>Metazoa</taxon>
        <taxon>Spiralia</taxon>
        <taxon>Gnathifera</taxon>
        <taxon>Rotifera</taxon>
        <taxon>Eurotatoria</taxon>
        <taxon>Bdelloidea</taxon>
        <taxon>Philodinida</taxon>
        <taxon>Philodinidae</taxon>
        <taxon>Rotaria</taxon>
    </lineage>
</organism>
<evidence type="ECO:0000256" key="2">
    <source>
        <dbReference type="ARBA" id="ARBA00022473"/>
    </source>
</evidence>
<dbReference type="OrthoDB" id="6159439at2759"/>
<evidence type="ECO:0000256" key="6">
    <source>
        <dbReference type="PROSITE-ProRule" id="PRU00108"/>
    </source>
</evidence>
<keyword evidence="3 6" id="KW-0238">DNA-binding</keyword>
<dbReference type="InterPro" id="IPR020479">
    <property type="entry name" value="HD_metazoa"/>
</dbReference>
<evidence type="ECO:0000256" key="1">
    <source>
        <dbReference type="ARBA" id="ARBA00004123"/>
    </source>
</evidence>
<keyword evidence="5 6" id="KW-0539">Nucleus</keyword>
<dbReference type="Proteomes" id="UP000663889">
    <property type="component" value="Unassembled WGS sequence"/>
</dbReference>
<dbReference type="PROSITE" id="PS00027">
    <property type="entry name" value="HOMEOBOX_1"/>
    <property type="match status" value="1"/>
</dbReference>
<protein>
    <recommendedName>
        <fullName evidence="9">Homeobox domain-containing protein</fullName>
    </recommendedName>
</protein>
<evidence type="ECO:0000313" key="13">
    <source>
        <dbReference type="EMBL" id="CAF3805083.1"/>
    </source>
</evidence>
<sequence length="232" mass="27218">MDGTTSAVNYLLPPTTNDYYDHHSLQTIQPLGSIPYYQSDAVDCFYDHHKSDFQSPSSYIYHPTQQQSFGYGPSIYDIQSSQPFIQESNILLLQNQPRLPPVYELSPPCQTVQPASLQNTAQLPPKALKREVHDTTSTSEKNHVYEWMKGDQIRRKHRQVYTRTQTFELEKEYRFSQYLTRKRRSEIAAGIQLSDRQVKIWFQNRRMKEKRENLKFNNGASSTSKQRHEYSS</sequence>
<dbReference type="InterPro" id="IPR009057">
    <property type="entry name" value="Homeodomain-like_sf"/>
</dbReference>
<dbReference type="SUPFAM" id="SSF46689">
    <property type="entry name" value="Homeodomain-like"/>
    <property type="match status" value="1"/>
</dbReference>
<evidence type="ECO:0000313" key="10">
    <source>
        <dbReference type="EMBL" id="CAF0759739.1"/>
    </source>
</evidence>
<evidence type="ECO:0000313" key="11">
    <source>
        <dbReference type="EMBL" id="CAF1341531.1"/>
    </source>
</evidence>
<dbReference type="PANTHER" id="PTHR45659">
    <property type="entry name" value="HOMEOBOX PROTEIN HOX"/>
    <property type="match status" value="1"/>
</dbReference>
<feature type="DNA-binding region" description="Homeobox" evidence="6">
    <location>
        <begin position="154"/>
        <end position="213"/>
    </location>
</feature>
<dbReference type="EMBL" id="CAJOAX010000068">
    <property type="protein sequence ID" value="CAF3498599.1"/>
    <property type="molecule type" value="Genomic_DNA"/>
</dbReference>
<dbReference type="PRINTS" id="PR00024">
    <property type="entry name" value="HOMEOBOX"/>
</dbReference>
<dbReference type="Proteomes" id="UP000663874">
    <property type="component" value="Unassembled WGS sequence"/>
</dbReference>
<comment type="subcellular location">
    <subcellularLocation>
        <location evidence="1 6 7">Nucleus</location>
    </subcellularLocation>
</comment>
<dbReference type="SMART" id="SM00389">
    <property type="entry name" value="HOX"/>
    <property type="match status" value="1"/>
</dbReference>